<evidence type="ECO:0000313" key="5">
    <source>
        <dbReference type="Proteomes" id="UP001570417"/>
    </source>
</evidence>
<keyword evidence="5" id="KW-1185">Reference proteome</keyword>
<keyword evidence="3" id="KW-0687">Ribonucleoprotein</keyword>
<accession>A0ABV4NHP9</accession>
<evidence type="ECO:0000256" key="1">
    <source>
        <dbReference type="ARBA" id="ARBA00011838"/>
    </source>
</evidence>
<protein>
    <submittedName>
        <fullName evidence="4">50S ribosomal protein L31</fullName>
    </submittedName>
</protein>
<dbReference type="InterPro" id="IPR002150">
    <property type="entry name" value="Ribosomal_bL31"/>
</dbReference>
<dbReference type="Proteomes" id="UP001570417">
    <property type="component" value="Unassembled WGS sequence"/>
</dbReference>
<dbReference type="SUPFAM" id="SSF143800">
    <property type="entry name" value="L28p-like"/>
    <property type="match status" value="1"/>
</dbReference>
<dbReference type="GO" id="GO:0005840">
    <property type="term" value="C:ribosome"/>
    <property type="evidence" value="ECO:0007669"/>
    <property type="project" value="UniProtKB-KW"/>
</dbReference>
<feature type="non-terminal residue" evidence="4">
    <location>
        <position position="1"/>
    </location>
</feature>
<dbReference type="EMBL" id="JBFRUW010000197">
    <property type="protein sequence ID" value="MFA0570906.1"/>
    <property type="molecule type" value="Genomic_DNA"/>
</dbReference>
<reference evidence="4 5" key="1">
    <citation type="journal article" date="2024" name="ISME J.">
        <title>Tailless and filamentous prophages are predominant in marine Vibrio.</title>
        <authorList>
            <person name="Steensen K."/>
            <person name="Seneca J."/>
            <person name="Bartlau N."/>
            <person name="Yu X.A."/>
            <person name="Hussain F.A."/>
            <person name="Polz M.F."/>
        </authorList>
    </citation>
    <scope>NUCLEOTIDE SEQUENCE [LARGE SCALE GENOMIC DNA]</scope>
    <source>
        <strain evidence="4 5">10N.222.51.A1</strain>
    </source>
</reference>
<evidence type="ECO:0000256" key="3">
    <source>
        <dbReference type="ARBA" id="ARBA00023274"/>
    </source>
</evidence>
<keyword evidence="2 4" id="KW-0689">Ribosomal protein</keyword>
<comment type="caution">
    <text evidence="4">The sequence shown here is derived from an EMBL/GenBank/DDBJ whole genome shotgun (WGS) entry which is preliminary data.</text>
</comment>
<dbReference type="InterPro" id="IPR034704">
    <property type="entry name" value="Ribosomal_bL28/bL31-like_sf"/>
</dbReference>
<sequence>YTGKQRVVSQEGRIANFKRRFGKIVK</sequence>
<dbReference type="InterPro" id="IPR042105">
    <property type="entry name" value="Ribosomal_bL31_sf"/>
</dbReference>
<evidence type="ECO:0000313" key="4">
    <source>
        <dbReference type="EMBL" id="MFA0570906.1"/>
    </source>
</evidence>
<dbReference type="Pfam" id="PF01197">
    <property type="entry name" value="Ribosomal_L31"/>
    <property type="match status" value="1"/>
</dbReference>
<organism evidence="4 5">
    <name type="scientific">Vibrio gallaecicus</name>
    <dbReference type="NCBI Taxonomy" id="552386"/>
    <lineage>
        <taxon>Bacteria</taxon>
        <taxon>Pseudomonadati</taxon>
        <taxon>Pseudomonadota</taxon>
        <taxon>Gammaproteobacteria</taxon>
        <taxon>Vibrionales</taxon>
        <taxon>Vibrionaceae</taxon>
        <taxon>Vibrio</taxon>
    </lineage>
</organism>
<comment type="subunit">
    <text evidence="1">Part of the 50S ribosomal subunit.</text>
</comment>
<name>A0ABV4NHP9_9VIBR</name>
<evidence type="ECO:0000256" key="2">
    <source>
        <dbReference type="ARBA" id="ARBA00022980"/>
    </source>
</evidence>
<dbReference type="RefSeq" id="WP_372268755.1">
    <property type="nucleotide sequence ID" value="NZ_JBFRUW010000197.1"/>
</dbReference>
<proteinExistence type="predicted"/>
<dbReference type="Gene3D" id="4.10.830.30">
    <property type="entry name" value="Ribosomal protein L31"/>
    <property type="match status" value="1"/>
</dbReference>
<gene>
    <name evidence="4" type="ORF">AB4566_21895</name>
</gene>